<dbReference type="Gene3D" id="1.25.40.10">
    <property type="entry name" value="Tetratricopeptide repeat domain"/>
    <property type="match status" value="1"/>
</dbReference>
<evidence type="ECO:0000256" key="11">
    <source>
        <dbReference type="ARBA" id="ARBA00022842"/>
    </source>
</evidence>
<evidence type="ECO:0000256" key="13">
    <source>
        <dbReference type="PROSITE-ProRule" id="PRU00708"/>
    </source>
</evidence>
<feature type="domain" description="PRORP" evidence="15">
    <location>
        <begin position="271"/>
        <end position="497"/>
    </location>
</feature>
<dbReference type="Pfam" id="PF17177">
    <property type="entry name" value="PPR_long"/>
    <property type="match status" value="1"/>
</dbReference>
<comment type="catalytic activity">
    <reaction evidence="1">
        <text>Endonucleolytic cleavage of RNA, removing 5'-extranucleotides from tRNA precursor.</text>
        <dbReference type="EC" id="3.1.26.5"/>
    </reaction>
</comment>
<keyword evidence="11" id="KW-0460">Magnesium</keyword>
<gene>
    <name evidence="17" type="ORF">NE237_014357</name>
</gene>
<keyword evidence="10" id="KW-0862">Zinc</keyword>
<dbReference type="InterPro" id="IPR002885">
    <property type="entry name" value="PPR_rpt"/>
</dbReference>
<feature type="domain" description="PROP1-like PPR" evidence="16">
    <location>
        <begin position="11"/>
        <end position="227"/>
    </location>
</feature>
<evidence type="ECO:0000259" key="16">
    <source>
        <dbReference type="Pfam" id="PF17177"/>
    </source>
</evidence>
<dbReference type="GO" id="GO:0004526">
    <property type="term" value="F:ribonuclease P activity"/>
    <property type="evidence" value="ECO:0007669"/>
    <property type="project" value="UniProtKB-EC"/>
</dbReference>
<keyword evidence="12" id="KW-0464">Manganese</keyword>
<dbReference type="OrthoDB" id="46913at2759"/>
<evidence type="ECO:0000256" key="4">
    <source>
        <dbReference type="ARBA" id="ARBA00012179"/>
    </source>
</evidence>
<evidence type="ECO:0000256" key="6">
    <source>
        <dbReference type="ARBA" id="ARBA00022722"/>
    </source>
</evidence>
<evidence type="ECO:0000256" key="9">
    <source>
        <dbReference type="ARBA" id="ARBA00022801"/>
    </source>
</evidence>
<feature type="repeat" description="PPR" evidence="13">
    <location>
        <begin position="140"/>
        <end position="174"/>
    </location>
</feature>
<evidence type="ECO:0000256" key="12">
    <source>
        <dbReference type="ARBA" id="ARBA00023211"/>
    </source>
</evidence>
<dbReference type="Pfam" id="PF16953">
    <property type="entry name" value="PRORP"/>
    <property type="match status" value="1"/>
</dbReference>
<evidence type="ECO:0000256" key="5">
    <source>
        <dbReference type="ARBA" id="ARBA00022694"/>
    </source>
</evidence>
<comment type="caution">
    <text evidence="17">The sequence shown here is derived from an EMBL/GenBank/DDBJ whole genome shotgun (WGS) entry which is preliminary data.</text>
</comment>
<evidence type="ECO:0000313" key="18">
    <source>
        <dbReference type="Proteomes" id="UP001141806"/>
    </source>
</evidence>
<dbReference type="Proteomes" id="UP001141806">
    <property type="component" value="Unassembled WGS sequence"/>
</dbReference>
<comment type="cofactor">
    <cofactor evidence="2">
        <name>Mg(2+)</name>
        <dbReference type="ChEBI" id="CHEBI:18420"/>
    </cofactor>
</comment>
<evidence type="ECO:0000313" key="17">
    <source>
        <dbReference type="EMBL" id="KAJ4967656.1"/>
    </source>
</evidence>
<evidence type="ECO:0000256" key="14">
    <source>
        <dbReference type="SAM" id="MobiDB-lite"/>
    </source>
</evidence>
<dbReference type="PROSITE" id="PS51375">
    <property type="entry name" value="PPR"/>
    <property type="match status" value="1"/>
</dbReference>
<keyword evidence="6" id="KW-0540">Nuclease</keyword>
<dbReference type="EMBL" id="JAMYWD010000006">
    <property type="protein sequence ID" value="KAJ4967656.1"/>
    <property type="molecule type" value="Genomic_DNA"/>
</dbReference>
<dbReference type="FunFam" id="1.25.40.10:FF:000339">
    <property type="entry name" value="Proteinaceous RNase P 1, chloroplastic/mitochondrial"/>
    <property type="match status" value="1"/>
</dbReference>
<protein>
    <recommendedName>
        <fullName evidence="4">ribonuclease P</fullName>
        <ecNumber evidence="4">3.1.26.5</ecNumber>
    </recommendedName>
</protein>
<keyword evidence="5" id="KW-0819">tRNA processing</keyword>
<dbReference type="PANTHER" id="PTHR13547:SF13">
    <property type="entry name" value="PROTEINACEOUS RNASE P 2"/>
    <property type="match status" value="1"/>
</dbReference>
<evidence type="ECO:0000259" key="15">
    <source>
        <dbReference type="Pfam" id="PF16953"/>
    </source>
</evidence>
<dbReference type="InterPro" id="IPR031595">
    <property type="entry name" value="PRORP_C"/>
</dbReference>
<feature type="compositionally biased region" description="Polar residues" evidence="14">
    <location>
        <begin position="544"/>
        <end position="560"/>
    </location>
</feature>
<comment type="similarity">
    <text evidence="3">Belongs to the PPR family. P subfamily.</text>
</comment>
<keyword evidence="18" id="KW-1185">Reference proteome</keyword>
<organism evidence="17 18">
    <name type="scientific">Protea cynaroides</name>
    <dbReference type="NCBI Taxonomy" id="273540"/>
    <lineage>
        <taxon>Eukaryota</taxon>
        <taxon>Viridiplantae</taxon>
        <taxon>Streptophyta</taxon>
        <taxon>Embryophyta</taxon>
        <taxon>Tracheophyta</taxon>
        <taxon>Spermatophyta</taxon>
        <taxon>Magnoliopsida</taxon>
        <taxon>Proteales</taxon>
        <taxon>Proteaceae</taxon>
        <taxon>Protea</taxon>
    </lineage>
</organism>
<keyword evidence="7" id="KW-0479">Metal-binding</keyword>
<sequence>MEIMDQEKHVNKKKKRRDESQFRFKLDTCSKKKDLSGALSLYENAISQNICLNQYHFNALLYLCSNSLSDLLSSPKAFSGSSGDSVLSCGFRIFDHMLASNINPSEATITAMARLAVAKGDIDYAFELVKTMGKYNISPRLRTYDPVLFAYCSKSEAEKAYSIEEHMVSMGIHPEESELAMLLDVSVEAGREDKVYSYLQKLRSSVRFVSASTAEVIERWFGCKLASEVGMLNLDAEKVKDVIMKNGGGWHGLGWLGKGKWVVCKSKINSDGSSCCCCGEKLVCVDIDEMETEKFAESVASLAMEREVKSDFKNFQEWLEKKAQYEAIVDGANVALYKQNFTAGEFSLSQIDAVLKELYQGGEKTRSLLILHNKRFRALIENPSNKKLLEDWKAQDALYTTPNGSNDDWYWLYAAVRLKCLLVTNDEMRDHIFALLGSSFFLKWKERHQVRYTFDKSNLKLHMPPSYSVVIQESEKGSWHVPIEAQCNDEASRTWLCITRPISCEHSDQILLNLEVTESERLKDNETKSKLYTLEHVTTENSKESSPISCELSNSKTGSLTGKRKDRSPSSLP</sequence>
<dbReference type="EC" id="3.1.26.5" evidence="4"/>
<dbReference type="PANTHER" id="PTHR13547">
    <property type="match status" value="1"/>
</dbReference>
<feature type="region of interest" description="Disordered" evidence="14">
    <location>
        <begin position="536"/>
        <end position="573"/>
    </location>
</feature>
<evidence type="ECO:0000256" key="8">
    <source>
        <dbReference type="ARBA" id="ARBA00022737"/>
    </source>
</evidence>
<dbReference type="InterPro" id="IPR011990">
    <property type="entry name" value="TPR-like_helical_dom_sf"/>
</dbReference>
<reference evidence="17" key="1">
    <citation type="journal article" date="2023" name="Plant J.">
        <title>The genome of the king protea, Protea cynaroides.</title>
        <authorList>
            <person name="Chang J."/>
            <person name="Duong T.A."/>
            <person name="Schoeman C."/>
            <person name="Ma X."/>
            <person name="Roodt D."/>
            <person name="Barker N."/>
            <person name="Li Z."/>
            <person name="Van de Peer Y."/>
            <person name="Mizrachi E."/>
        </authorList>
    </citation>
    <scope>NUCLEOTIDE SEQUENCE</scope>
    <source>
        <tissue evidence="17">Young leaves</tissue>
    </source>
</reference>
<name>A0A9Q0KC60_9MAGN</name>
<keyword evidence="9" id="KW-0378">Hydrolase</keyword>
<accession>A0A9Q0KC60</accession>
<evidence type="ECO:0000256" key="2">
    <source>
        <dbReference type="ARBA" id="ARBA00001946"/>
    </source>
</evidence>
<proteinExistence type="inferred from homology"/>
<evidence type="ECO:0000256" key="10">
    <source>
        <dbReference type="ARBA" id="ARBA00022833"/>
    </source>
</evidence>
<dbReference type="FunFam" id="3.40.50.11980:FF:000002">
    <property type="entry name" value="Proteinaceous RNase P 2"/>
    <property type="match status" value="1"/>
</dbReference>
<evidence type="ECO:0000256" key="3">
    <source>
        <dbReference type="ARBA" id="ARBA00007626"/>
    </source>
</evidence>
<dbReference type="GO" id="GO:0001682">
    <property type="term" value="P:tRNA 5'-leader removal"/>
    <property type="evidence" value="ECO:0007669"/>
    <property type="project" value="TreeGrafter"/>
</dbReference>
<dbReference type="InterPro" id="IPR033443">
    <property type="entry name" value="PROP1-like_PPR_dom"/>
</dbReference>
<keyword evidence="8" id="KW-0677">Repeat</keyword>
<dbReference type="GO" id="GO:0046872">
    <property type="term" value="F:metal ion binding"/>
    <property type="evidence" value="ECO:0007669"/>
    <property type="project" value="UniProtKB-KW"/>
</dbReference>
<dbReference type="AlphaFoldDB" id="A0A9Q0KC60"/>
<dbReference type="Gene3D" id="3.40.50.11980">
    <property type="match status" value="1"/>
</dbReference>
<evidence type="ECO:0000256" key="7">
    <source>
        <dbReference type="ARBA" id="ARBA00022723"/>
    </source>
</evidence>
<evidence type="ECO:0000256" key="1">
    <source>
        <dbReference type="ARBA" id="ARBA00000928"/>
    </source>
</evidence>